<sequence length="385" mass="42279">MPPLRSNARGLKHALTTINSTGAPYSWEGPPPQGVAGPGVAPAYVPVDSNVLFRTSYTAVSLLCMVTLALMLGSRAKHLGITNLKSMNLMRFLVIVLYLTAMMFVTSAAIFQSIGTNQANACFAGSYVCLAFYVLNKAVMYMFLVERAHSIRAPYTSRLKDKVWCFWQLMTGAGFLGIVLTAFMYPHTKLVIGKCEMGLPMAVSVTLLLFDTLINFTLTGVFIWLIRPLLAFRRTSNPDSKSYFRDKFKTSFGALRARIPITLASKGGPYHQEVTRTVANRVERLVWKTIGGTILVVLPTIANLVSLTAVGGREHAWICYTVCTADITWSVCVIHWLTVDPLEVDSRPTATPSPALRPSRPDAESPDQAQRSSSATTEMSTPLKK</sequence>
<feature type="transmembrane region" description="Helical" evidence="2">
    <location>
        <begin position="285"/>
        <end position="309"/>
    </location>
</feature>
<dbReference type="AlphaFoldDB" id="A0A517L495"/>
<keyword evidence="2" id="KW-1133">Transmembrane helix</keyword>
<feature type="transmembrane region" description="Helical" evidence="2">
    <location>
        <begin position="165"/>
        <end position="185"/>
    </location>
</feature>
<gene>
    <name evidence="3" type="ORF">FKW77_009935</name>
</gene>
<feature type="compositionally biased region" description="Polar residues" evidence="1">
    <location>
        <begin position="367"/>
        <end position="385"/>
    </location>
</feature>
<proteinExistence type="predicted"/>
<evidence type="ECO:0000313" key="4">
    <source>
        <dbReference type="Proteomes" id="UP000316270"/>
    </source>
</evidence>
<dbReference type="Proteomes" id="UP000316270">
    <property type="component" value="Chromosome 4"/>
</dbReference>
<feature type="transmembrane region" description="Helical" evidence="2">
    <location>
        <begin position="92"/>
        <end position="111"/>
    </location>
</feature>
<name>A0A517L495_9PEZI</name>
<feature type="transmembrane region" description="Helical" evidence="2">
    <location>
        <begin position="315"/>
        <end position="337"/>
    </location>
</feature>
<organism evidence="3 4">
    <name type="scientific">Venturia effusa</name>
    <dbReference type="NCBI Taxonomy" id="50376"/>
    <lineage>
        <taxon>Eukaryota</taxon>
        <taxon>Fungi</taxon>
        <taxon>Dikarya</taxon>
        <taxon>Ascomycota</taxon>
        <taxon>Pezizomycotina</taxon>
        <taxon>Dothideomycetes</taxon>
        <taxon>Pleosporomycetidae</taxon>
        <taxon>Venturiales</taxon>
        <taxon>Venturiaceae</taxon>
        <taxon>Venturia</taxon>
    </lineage>
</organism>
<dbReference type="PANTHER" id="PTHR38848:SF3">
    <property type="entry name" value="G-PROTEIN COUPLED RECEPTORS FAMILY 3 PROFILE DOMAIN-CONTAINING PROTEIN"/>
    <property type="match status" value="1"/>
</dbReference>
<reference evidence="3 4" key="1">
    <citation type="submission" date="2019-07" db="EMBL/GenBank/DDBJ databases">
        <title>Finished genome of Venturia effusa.</title>
        <authorList>
            <person name="Young C.A."/>
            <person name="Cox M.P."/>
            <person name="Ganley A.R.D."/>
            <person name="David W.J."/>
        </authorList>
    </citation>
    <scope>NUCLEOTIDE SEQUENCE [LARGE SCALE GENOMIC DNA]</scope>
    <source>
        <strain evidence="4">albino</strain>
    </source>
</reference>
<evidence type="ECO:0000256" key="2">
    <source>
        <dbReference type="SAM" id="Phobius"/>
    </source>
</evidence>
<dbReference type="PANTHER" id="PTHR38848">
    <property type="entry name" value="G-PROTEIN COUPLED RECEPTORS FAMILY 3 PROFILE DOMAIN-CONTAINING PROTEIN"/>
    <property type="match status" value="1"/>
</dbReference>
<feature type="region of interest" description="Disordered" evidence="1">
    <location>
        <begin position="345"/>
        <end position="385"/>
    </location>
</feature>
<keyword evidence="2" id="KW-0812">Transmembrane</keyword>
<accession>A0A517L495</accession>
<feature type="transmembrane region" description="Helical" evidence="2">
    <location>
        <begin position="205"/>
        <end position="226"/>
    </location>
</feature>
<feature type="transmembrane region" description="Helical" evidence="2">
    <location>
        <begin position="123"/>
        <end position="144"/>
    </location>
</feature>
<keyword evidence="2" id="KW-0472">Membrane</keyword>
<feature type="transmembrane region" description="Helical" evidence="2">
    <location>
        <begin position="51"/>
        <end position="72"/>
    </location>
</feature>
<dbReference type="EMBL" id="CP042188">
    <property type="protein sequence ID" value="QDS70460.1"/>
    <property type="molecule type" value="Genomic_DNA"/>
</dbReference>
<evidence type="ECO:0000313" key="3">
    <source>
        <dbReference type="EMBL" id="QDS70460.1"/>
    </source>
</evidence>
<evidence type="ECO:0000256" key="1">
    <source>
        <dbReference type="SAM" id="MobiDB-lite"/>
    </source>
</evidence>
<keyword evidence="4" id="KW-1185">Reference proteome</keyword>
<protein>
    <recommendedName>
        <fullName evidence="5">G-protein coupled receptors family 1 profile domain-containing protein</fullName>
    </recommendedName>
</protein>
<evidence type="ECO:0008006" key="5">
    <source>
        <dbReference type="Google" id="ProtNLM"/>
    </source>
</evidence>
<dbReference type="OrthoDB" id="3210850at2759"/>